<evidence type="ECO:0000256" key="6">
    <source>
        <dbReference type="ARBA" id="ARBA00047806"/>
    </source>
</evidence>
<dbReference type="NCBIfam" id="TIGR00401">
    <property type="entry name" value="msrA"/>
    <property type="match status" value="1"/>
</dbReference>
<reference evidence="15" key="3">
    <citation type="submission" date="2016-11" db="EMBL/GenBank/DDBJ databases">
        <authorList>
            <person name="Jaros S."/>
            <person name="Januszkiewicz K."/>
            <person name="Wedrychowicz H."/>
        </authorList>
    </citation>
    <scope>NUCLEOTIDE SEQUENCE [LARGE SCALE GENOMIC DNA]</scope>
    <source>
        <strain evidence="15">DSM 1682</strain>
    </source>
</reference>
<protein>
    <recommendedName>
        <fullName evidence="9 10">Multifunctional fusion protein</fullName>
    </recommendedName>
    <domain>
        <recommendedName>
            <fullName evidence="10">Peptide methionine sulfoxide reductase MsrA</fullName>
            <shortName evidence="10">Protein-methionine-S-oxide reductase</shortName>
            <ecNumber evidence="10">1.8.4.11</ecNumber>
        </recommendedName>
        <alternativeName>
            <fullName evidence="10">Peptide-methionine (S)-S-oxide reductase</fullName>
            <shortName evidence="10">Peptide Met(O) reductase</shortName>
        </alternativeName>
    </domain>
    <domain>
        <recommendedName>
            <fullName evidence="9">Peptide methionine sulfoxide reductase MsrB</fullName>
            <ecNumber evidence="9">1.8.4.12</ecNumber>
        </recommendedName>
        <alternativeName>
            <fullName evidence="9">Peptide-methionine (R)-S-oxide reductase</fullName>
        </alternativeName>
    </domain>
</protein>
<dbReference type="EC" id="1.8.4.11" evidence="10"/>
<dbReference type="GO" id="GO:0005737">
    <property type="term" value="C:cytoplasm"/>
    <property type="evidence" value="ECO:0007669"/>
    <property type="project" value="TreeGrafter"/>
</dbReference>
<keyword evidence="4" id="KW-0511">Multifunctional enzyme</keyword>
<evidence type="ECO:0000259" key="11">
    <source>
        <dbReference type="PROSITE" id="PS51790"/>
    </source>
</evidence>
<comment type="catalytic activity">
    <reaction evidence="6 10">
        <text>L-methionyl-[protein] + [thioredoxin]-disulfide + H2O = L-methionyl-(S)-S-oxide-[protein] + [thioredoxin]-dithiol</text>
        <dbReference type="Rhea" id="RHEA:14217"/>
        <dbReference type="Rhea" id="RHEA-COMP:10698"/>
        <dbReference type="Rhea" id="RHEA-COMP:10700"/>
        <dbReference type="Rhea" id="RHEA-COMP:12313"/>
        <dbReference type="Rhea" id="RHEA-COMP:12315"/>
        <dbReference type="ChEBI" id="CHEBI:15377"/>
        <dbReference type="ChEBI" id="CHEBI:16044"/>
        <dbReference type="ChEBI" id="CHEBI:29950"/>
        <dbReference type="ChEBI" id="CHEBI:44120"/>
        <dbReference type="ChEBI" id="CHEBI:50058"/>
        <dbReference type="EC" id="1.8.4.11"/>
    </reaction>
</comment>
<gene>
    <name evidence="9" type="primary">msrB</name>
    <name evidence="10" type="synonym">msrA</name>
    <name evidence="12" type="synonym">msrAB</name>
    <name evidence="12" type="ORF">CPRO_00390</name>
    <name evidence="13" type="ORF">SAMN02745151_00320</name>
</gene>
<comment type="catalytic activity">
    <reaction evidence="8 10">
        <text>[thioredoxin]-disulfide + L-methionine + H2O = L-methionine (S)-S-oxide + [thioredoxin]-dithiol</text>
        <dbReference type="Rhea" id="RHEA:19993"/>
        <dbReference type="Rhea" id="RHEA-COMP:10698"/>
        <dbReference type="Rhea" id="RHEA-COMP:10700"/>
        <dbReference type="ChEBI" id="CHEBI:15377"/>
        <dbReference type="ChEBI" id="CHEBI:29950"/>
        <dbReference type="ChEBI" id="CHEBI:50058"/>
        <dbReference type="ChEBI" id="CHEBI:57844"/>
        <dbReference type="ChEBI" id="CHEBI:58772"/>
        <dbReference type="EC" id="1.8.4.11"/>
    </reaction>
</comment>
<dbReference type="OrthoDB" id="4174719at2"/>
<proteinExistence type="inferred from homology"/>
<dbReference type="Proteomes" id="UP000068026">
    <property type="component" value="Chromosome"/>
</dbReference>
<dbReference type="EMBL" id="CP014223">
    <property type="protein sequence ID" value="AMJ39664.1"/>
    <property type="molecule type" value="Genomic_DNA"/>
</dbReference>
<evidence type="ECO:0000256" key="7">
    <source>
        <dbReference type="ARBA" id="ARBA00048488"/>
    </source>
</evidence>
<comment type="catalytic activity">
    <reaction evidence="7 9">
        <text>L-methionyl-[protein] + [thioredoxin]-disulfide + H2O = L-methionyl-(R)-S-oxide-[protein] + [thioredoxin]-dithiol</text>
        <dbReference type="Rhea" id="RHEA:24164"/>
        <dbReference type="Rhea" id="RHEA-COMP:10698"/>
        <dbReference type="Rhea" id="RHEA-COMP:10700"/>
        <dbReference type="Rhea" id="RHEA-COMP:12313"/>
        <dbReference type="Rhea" id="RHEA-COMP:12314"/>
        <dbReference type="ChEBI" id="CHEBI:15377"/>
        <dbReference type="ChEBI" id="CHEBI:16044"/>
        <dbReference type="ChEBI" id="CHEBI:29950"/>
        <dbReference type="ChEBI" id="CHEBI:45764"/>
        <dbReference type="ChEBI" id="CHEBI:50058"/>
        <dbReference type="EC" id="1.8.4.12"/>
    </reaction>
</comment>
<evidence type="ECO:0000256" key="4">
    <source>
        <dbReference type="ARBA" id="ARBA00023268"/>
    </source>
</evidence>
<keyword evidence="14" id="KW-1185">Reference proteome</keyword>
<evidence type="ECO:0000313" key="13">
    <source>
        <dbReference type="EMBL" id="SHE30778.1"/>
    </source>
</evidence>
<evidence type="ECO:0000256" key="8">
    <source>
        <dbReference type="ARBA" id="ARBA00048782"/>
    </source>
</evidence>
<evidence type="ECO:0000256" key="2">
    <source>
        <dbReference type="ARBA" id="ARBA00011017"/>
    </source>
</evidence>
<dbReference type="SUPFAM" id="SSF55068">
    <property type="entry name" value="Peptide methionine sulfoxide reductase"/>
    <property type="match status" value="1"/>
</dbReference>
<dbReference type="InterPro" id="IPR011057">
    <property type="entry name" value="Mss4-like_sf"/>
</dbReference>
<dbReference type="NCBIfam" id="TIGR00357">
    <property type="entry name" value="peptide-methionine (R)-S-oxide reductase MsrB"/>
    <property type="match status" value="1"/>
</dbReference>
<dbReference type="EC" id="1.8.4.12" evidence="9"/>
<evidence type="ECO:0000256" key="9">
    <source>
        <dbReference type="HAMAP-Rule" id="MF_01400"/>
    </source>
</evidence>
<dbReference type="Pfam" id="PF01641">
    <property type="entry name" value="SelR"/>
    <property type="match status" value="1"/>
</dbReference>
<evidence type="ECO:0000256" key="5">
    <source>
        <dbReference type="ARBA" id="ARBA00024679"/>
    </source>
</evidence>
<evidence type="ECO:0000313" key="14">
    <source>
        <dbReference type="Proteomes" id="UP000068026"/>
    </source>
</evidence>
<accession>A0A0X8V932</accession>
<dbReference type="EMBL" id="FQUA01000001">
    <property type="protein sequence ID" value="SHE30778.1"/>
    <property type="molecule type" value="Genomic_DNA"/>
</dbReference>
<evidence type="ECO:0000256" key="3">
    <source>
        <dbReference type="ARBA" id="ARBA00023002"/>
    </source>
</evidence>
<keyword evidence="3 9" id="KW-0560">Oxidoreductase</keyword>
<dbReference type="RefSeq" id="WP_066046544.1">
    <property type="nucleotide sequence ID" value="NZ_CP014223.1"/>
</dbReference>
<dbReference type="PANTHER" id="PTHR10173">
    <property type="entry name" value="METHIONINE SULFOXIDE REDUCTASE"/>
    <property type="match status" value="1"/>
</dbReference>
<dbReference type="GO" id="GO:0030091">
    <property type="term" value="P:protein repair"/>
    <property type="evidence" value="ECO:0007669"/>
    <property type="project" value="InterPro"/>
</dbReference>
<dbReference type="GO" id="GO:0008113">
    <property type="term" value="F:peptide-methionine (S)-S-oxide reductase activity"/>
    <property type="evidence" value="ECO:0007669"/>
    <property type="project" value="UniProtKB-UniRule"/>
</dbReference>
<comment type="similarity">
    <text evidence="2">In the N-terminal section; belongs to the MsrA Met sulfoxide reductase family.</text>
</comment>
<dbReference type="HAMAP" id="MF_01400">
    <property type="entry name" value="MsrB"/>
    <property type="match status" value="1"/>
</dbReference>
<comment type="caution">
    <text evidence="9">Lacks conserved residue(s) required for the propagation of feature annotation.</text>
</comment>
<dbReference type="HAMAP" id="MF_01401">
    <property type="entry name" value="MsrA"/>
    <property type="match status" value="1"/>
</dbReference>
<feature type="domain" description="MsrB" evidence="11">
    <location>
        <begin position="185"/>
        <end position="308"/>
    </location>
</feature>
<dbReference type="GO" id="GO:0006979">
    <property type="term" value="P:response to oxidative stress"/>
    <property type="evidence" value="ECO:0007669"/>
    <property type="project" value="InterPro"/>
</dbReference>
<dbReference type="Pfam" id="PF01625">
    <property type="entry name" value="PMSR"/>
    <property type="match status" value="1"/>
</dbReference>
<dbReference type="InterPro" id="IPR002569">
    <property type="entry name" value="Met_Sox_Rdtase_MsrA_dom"/>
</dbReference>
<comment type="function">
    <text evidence="5 10">Has an important function as a repair enzyme for proteins that have been inactivated by oxidation. Catalyzes the reversible oxidation-reduction of methionine sulfoxide in proteins to methionine.</text>
</comment>
<dbReference type="AlphaFoldDB" id="A0A0X8V932"/>
<dbReference type="GO" id="GO:0033743">
    <property type="term" value="F:peptide-methionine (R)-S-oxide reductase activity"/>
    <property type="evidence" value="ECO:0007669"/>
    <property type="project" value="UniProtKB-UniRule"/>
</dbReference>
<dbReference type="InterPro" id="IPR002579">
    <property type="entry name" value="Met_Sox_Rdtase_MsrB_dom"/>
</dbReference>
<evidence type="ECO:0000313" key="12">
    <source>
        <dbReference type="EMBL" id="AMJ39664.1"/>
    </source>
</evidence>
<comment type="similarity">
    <text evidence="10">Belongs to the MsrA Met sulfoxide reductase family.</text>
</comment>
<dbReference type="PROSITE" id="PS51790">
    <property type="entry name" value="MSRB"/>
    <property type="match status" value="1"/>
</dbReference>
<comment type="similarity">
    <text evidence="1">In the C-terminal section; belongs to the MsrB Met sulfoxide reductase family.</text>
</comment>
<dbReference type="Gene3D" id="3.30.1060.10">
    <property type="entry name" value="Peptide methionine sulphoxide reductase MsrA"/>
    <property type="match status" value="1"/>
</dbReference>
<organism evidence="13 15">
    <name type="scientific">Anaerotignum propionicum DSM 1682</name>
    <dbReference type="NCBI Taxonomy" id="991789"/>
    <lineage>
        <taxon>Bacteria</taxon>
        <taxon>Bacillati</taxon>
        <taxon>Bacillota</taxon>
        <taxon>Clostridia</taxon>
        <taxon>Lachnospirales</taxon>
        <taxon>Anaerotignaceae</taxon>
        <taxon>Anaerotignum</taxon>
    </lineage>
</organism>
<dbReference type="SUPFAM" id="SSF51316">
    <property type="entry name" value="Mss4-like"/>
    <property type="match status" value="1"/>
</dbReference>
<evidence type="ECO:0000256" key="1">
    <source>
        <dbReference type="ARBA" id="ARBA00008076"/>
    </source>
</evidence>
<dbReference type="KEGG" id="cpro:CPRO_00390"/>
<evidence type="ECO:0000256" key="10">
    <source>
        <dbReference type="HAMAP-Rule" id="MF_01401"/>
    </source>
</evidence>
<dbReference type="InterPro" id="IPR028427">
    <property type="entry name" value="Met_Sox_Rdtase_MsrB"/>
</dbReference>
<dbReference type="Gene3D" id="2.170.150.20">
    <property type="entry name" value="Peptide methionine sulfoxide reductase"/>
    <property type="match status" value="1"/>
</dbReference>
<feature type="active site" description="Nucleophile" evidence="9">
    <location>
        <position position="297"/>
    </location>
</feature>
<reference evidence="14" key="2">
    <citation type="submission" date="2016-01" db="EMBL/GenBank/DDBJ databases">
        <authorList>
            <person name="Poehlein A."/>
            <person name="Schlien K."/>
            <person name="Gottschalk G."/>
            <person name="Buckel W."/>
            <person name="Daniel R."/>
        </authorList>
    </citation>
    <scope>NUCLEOTIDE SEQUENCE [LARGE SCALE GENOMIC DNA]</scope>
    <source>
        <strain evidence="14">X2</strain>
    </source>
</reference>
<evidence type="ECO:0000313" key="15">
    <source>
        <dbReference type="Proteomes" id="UP000184204"/>
    </source>
</evidence>
<dbReference type="Proteomes" id="UP000184204">
    <property type="component" value="Unassembled WGS sequence"/>
</dbReference>
<sequence>MQETIYLAGGCFWGTEQYMESIEGIISTRVGYALGKKEGRTINLPETVTYEQVCRGVGHAETVEVVFDPEIISLSQVLKEYAYTVDPTSMGRQGMDIGVQYRTGIYYTNQTQEPIIAAFLKELQQEYDRPVVVENLPLLQFIEAEEYHQKYLTKNPGGYCHINYEKIAKQKQRIIDQKNYPKPEKAVLKKKLTPLQFAVTQENETEPPFFNEYWETKEEGIYVDITTGEPLFTSKDKFQSSCGWPAFAKPLDPNTVLEYDDITHNMIRTEVRSRSGNAHLGHVFNDGPKELGGLRYCINSAALRFIPKKDMEQEGYGEFLPFL</sequence>
<name>A0A0X8V932_ANAPI</name>
<dbReference type="PANTHER" id="PTHR10173:SF59">
    <property type="entry name" value="PEPTIDE METHIONINE SULFOXIDE REDUCTASE MSRA_MSRB"/>
    <property type="match status" value="1"/>
</dbReference>
<comment type="similarity">
    <text evidence="9">Belongs to the MsrB Met sulfoxide reductase family.</text>
</comment>
<feature type="active site" evidence="10">
    <location>
        <position position="11"/>
    </location>
</feature>
<reference evidence="12 14" key="1">
    <citation type="journal article" date="2016" name="Genome Announc.">
        <title>Complete Genome Sequence of the Amino Acid-Fermenting Clostridium propionicum X2 (DSM 1682).</title>
        <authorList>
            <person name="Poehlein A."/>
            <person name="Schlien K."/>
            <person name="Chowdhury N.P."/>
            <person name="Gottschalk G."/>
            <person name="Buckel W."/>
            <person name="Daniel R."/>
        </authorList>
    </citation>
    <scope>NUCLEOTIDE SEQUENCE [LARGE SCALE GENOMIC DNA]</scope>
    <source>
        <strain evidence="12 14">X2</strain>
    </source>
</reference>
<dbReference type="InterPro" id="IPR036509">
    <property type="entry name" value="Met_Sox_Rdtase_MsrA_sf"/>
</dbReference>
<reference evidence="13" key="4">
    <citation type="submission" date="2016-11" db="EMBL/GenBank/DDBJ databases">
        <authorList>
            <person name="Varghese N."/>
            <person name="Submissions S."/>
        </authorList>
    </citation>
    <scope>NUCLEOTIDE SEQUENCE</scope>
    <source>
        <strain evidence="13">DSM 1682</strain>
    </source>
</reference>
<dbReference type="FunFam" id="2.170.150.20:FF:000003">
    <property type="entry name" value="Peptide methionine sulfoxide reductase MsrB"/>
    <property type="match status" value="1"/>
</dbReference>